<keyword evidence="1" id="KW-0687">Ribonucleoprotein</keyword>
<dbReference type="EMBL" id="NBCO01000004">
    <property type="protein sequence ID" value="ORC92328.1"/>
    <property type="molecule type" value="Genomic_DNA"/>
</dbReference>
<reference evidence="1 2" key="1">
    <citation type="submission" date="2017-03" db="EMBL/GenBank/DDBJ databases">
        <title>An alternative strategy for trypanosome survival in the mammalian bloodstream revealed through genome and transcriptome analysis of the ubiquitous bovine parasite Trypanosoma (Megatrypanum) theileri.</title>
        <authorList>
            <person name="Kelly S."/>
            <person name="Ivens A."/>
            <person name="Mott A."/>
            <person name="O'Neill E."/>
            <person name="Emms D."/>
            <person name="Macleod O."/>
            <person name="Voorheis P."/>
            <person name="Matthews J."/>
            <person name="Matthews K."/>
            <person name="Carrington M."/>
        </authorList>
    </citation>
    <scope>NUCLEOTIDE SEQUENCE [LARGE SCALE GENOMIC DNA]</scope>
    <source>
        <strain evidence="1">Edinburgh</strain>
    </source>
</reference>
<dbReference type="AlphaFoldDB" id="A0A1X0P641"/>
<keyword evidence="2" id="KW-1185">Reference proteome</keyword>
<name>A0A1X0P641_9TRYP</name>
<dbReference type="PANTHER" id="PTHR43393">
    <property type="entry name" value="CYTOKININ RIBOSIDE 5'-MONOPHOSPHATE PHOSPHORIBOHYDROLASE"/>
    <property type="match status" value="1"/>
</dbReference>
<evidence type="ECO:0000313" key="1">
    <source>
        <dbReference type="EMBL" id="ORC92328.1"/>
    </source>
</evidence>
<accession>A0A1X0P641</accession>
<dbReference type="Pfam" id="PF03641">
    <property type="entry name" value="Lysine_decarbox"/>
    <property type="match status" value="1"/>
</dbReference>
<dbReference type="OrthoDB" id="414463at2759"/>
<dbReference type="SUPFAM" id="SSF102405">
    <property type="entry name" value="MCP/YpsA-like"/>
    <property type="match status" value="1"/>
</dbReference>
<dbReference type="Gene3D" id="3.40.50.450">
    <property type="match status" value="1"/>
</dbReference>
<keyword evidence="1" id="KW-0689">Ribosomal protein</keyword>
<dbReference type="Proteomes" id="UP000192257">
    <property type="component" value="Unassembled WGS sequence"/>
</dbReference>
<gene>
    <name evidence="1" type="ORF">TM35_000045420</name>
</gene>
<dbReference type="GO" id="GO:0005840">
    <property type="term" value="C:ribosome"/>
    <property type="evidence" value="ECO:0007669"/>
    <property type="project" value="UniProtKB-KW"/>
</dbReference>
<dbReference type="RefSeq" id="XP_028886394.1">
    <property type="nucleotide sequence ID" value="XM_029022736.1"/>
</dbReference>
<proteinExistence type="predicted"/>
<sequence length="208" mass="23062">MTGSLQIEKIVRPMRSIAVFGSSTTARSTPEWEQARHMGALAAQHGFSVITGGYGGSMEAVSQGARETIQQQGQKTDLPPQVIGVTASVVFPHRNPRGNKYLTRQIDASSIMERIQHVISMSRYFVVLPGSLGSLQELICIWILSLLQREGIPKPVIIAFRDPWEKCILDVCRTLNVADTTLQLLHFVNSTKEAMQLILEDTMSHSFL</sequence>
<organism evidence="1 2">
    <name type="scientific">Trypanosoma theileri</name>
    <dbReference type="NCBI Taxonomy" id="67003"/>
    <lineage>
        <taxon>Eukaryota</taxon>
        <taxon>Discoba</taxon>
        <taxon>Euglenozoa</taxon>
        <taxon>Kinetoplastea</taxon>
        <taxon>Metakinetoplastina</taxon>
        <taxon>Trypanosomatida</taxon>
        <taxon>Trypanosomatidae</taxon>
        <taxon>Trypanosoma</taxon>
    </lineage>
</organism>
<dbReference type="GO" id="GO:0005829">
    <property type="term" value="C:cytosol"/>
    <property type="evidence" value="ECO:0007669"/>
    <property type="project" value="TreeGrafter"/>
</dbReference>
<dbReference type="InterPro" id="IPR031100">
    <property type="entry name" value="LOG_fam"/>
</dbReference>
<dbReference type="VEuPathDB" id="TriTrypDB:TM35_000045420"/>
<comment type="caution">
    <text evidence="1">The sequence shown here is derived from an EMBL/GenBank/DDBJ whole genome shotgun (WGS) entry which is preliminary data.</text>
</comment>
<dbReference type="InterPro" id="IPR052341">
    <property type="entry name" value="LOG_family_nucleotidases"/>
</dbReference>
<protein>
    <submittedName>
        <fullName evidence="1">Putative ribosomal protein L32-like protein</fullName>
    </submittedName>
</protein>
<dbReference type="GeneID" id="39982516"/>
<dbReference type="PANTHER" id="PTHR43393:SF3">
    <property type="entry name" value="LYSINE DECARBOXYLASE-LIKE PROTEIN"/>
    <property type="match status" value="1"/>
</dbReference>
<evidence type="ECO:0000313" key="2">
    <source>
        <dbReference type="Proteomes" id="UP000192257"/>
    </source>
</evidence>